<protein>
    <submittedName>
        <fullName evidence="1">Uncharacterized protein</fullName>
    </submittedName>
</protein>
<sequence>MTTTSAPEACGWTKLPPRHPLSLLATKWWGKSPEDVASGTTITLTSSGKEIQWKTTFLDTDGRIVVRQEYEDLYERLQICDSSRTHGRVISGSPGIGKSVFFCSMPSSCAFERRKPLSTSVHSNAYPSSSRMSFLPSYRIWSLVDTPAKGGSPPLGITMPDVFFTVHAASPNRHHYGEWTSQHGGVILIMNPWSIEELYAGFLDASRVDIAQASKDCGPCIRDIIINRLNPGAFETQTKATLASPLNAEKLKHLVARAREIDANAIEMNEYISHKLFYIQRFVPDAPQPLRPDAAFIVAKTPFIANQLLKTIHDLTLMDAKAL</sequence>
<dbReference type="Proteomes" id="UP000824881">
    <property type="component" value="Unassembled WGS sequence"/>
</dbReference>
<reference evidence="1 2" key="1">
    <citation type="journal article" date="2021" name="Appl. Environ. Microbiol.">
        <title>Genetic linkage and physical mapping for an oyster mushroom Pleurotus cornucopiae and QTL analysis for the trait cap color.</title>
        <authorList>
            <person name="Zhang Y."/>
            <person name="Gao W."/>
            <person name="Sonnenberg A."/>
            <person name="Chen Q."/>
            <person name="Zhang J."/>
            <person name="Huang C."/>
        </authorList>
    </citation>
    <scope>NUCLEOTIDE SEQUENCE [LARGE SCALE GENOMIC DNA]</scope>
    <source>
        <strain evidence="1">CCMSSC00406</strain>
    </source>
</reference>
<keyword evidence="2" id="KW-1185">Reference proteome</keyword>
<name>A0ACB7J354_PLECO</name>
<proteinExistence type="predicted"/>
<dbReference type="EMBL" id="WQMT02000004">
    <property type="protein sequence ID" value="KAG9224244.1"/>
    <property type="molecule type" value="Genomic_DNA"/>
</dbReference>
<evidence type="ECO:0000313" key="2">
    <source>
        <dbReference type="Proteomes" id="UP000824881"/>
    </source>
</evidence>
<comment type="caution">
    <text evidence="1">The sequence shown here is derived from an EMBL/GenBank/DDBJ whole genome shotgun (WGS) entry which is preliminary data.</text>
</comment>
<evidence type="ECO:0000313" key="1">
    <source>
        <dbReference type="EMBL" id="KAG9224244.1"/>
    </source>
</evidence>
<gene>
    <name evidence="1" type="ORF">CCMSSC00406_0004743</name>
</gene>
<accession>A0ACB7J354</accession>
<organism evidence="1 2">
    <name type="scientific">Pleurotus cornucopiae</name>
    <name type="common">Cornucopia mushroom</name>
    <dbReference type="NCBI Taxonomy" id="5321"/>
    <lineage>
        <taxon>Eukaryota</taxon>
        <taxon>Fungi</taxon>
        <taxon>Dikarya</taxon>
        <taxon>Basidiomycota</taxon>
        <taxon>Agaricomycotina</taxon>
        <taxon>Agaricomycetes</taxon>
        <taxon>Agaricomycetidae</taxon>
        <taxon>Agaricales</taxon>
        <taxon>Pleurotineae</taxon>
        <taxon>Pleurotaceae</taxon>
        <taxon>Pleurotus</taxon>
    </lineage>
</organism>